<dbReference type="InterPro" id="IPR050834">
    <property type="entry name" value="Glycosyltransf_2"/>
</dbReference>
<gene>
    <name evidence="2" type="ORF">A2848_02945</name>
</gene>
<organism evidence="2 3">
    <name type="scientific">Candidatus Magasanikbacteria bacterium RIFCSPHIGHO2_01_FULL_50_8</name>
    <dbReference type="NCBI Taxonomy" id="1798674"/>
    <lineage>
        <taxon>Bacteria</taxon>
        <taxon>Candidatus Magasanikiibacteriota</taxon>
    </lineage>
</organism>
<accession>A0A1F6LVU5</accession>
<dbReference type="Pfam" id="PF00535">
    <property type="entry name" value="Glycos_transf_2"/>
    <property type="match status" value="1"/>
</dbReference>
<dbReference type="EMBL" id="MFPV01000003">
    <property type="protein sequence ID" value="OGH63478.1"/>
    <property type="molecule type" value="Genomic_DNA"/>
</dbReference>
<dbReference type="Proteomes" id="UP000176329">
    <property type="component" value="Unassembled WGS sequence"/>
</dbReference>
<dbReference type="CDD" id="cd00761">
    <property type="entry name" value="Glyco_tranf_GTA_type"/>
    <property type="match status" value="1"/>
</dbReference>
<evidence type="ECO:0000313" key="2">
    <source>
        <dbReference type="EMBL" id="OGH63478.1"/>
    </source>
</evidence>
<dbReference type="AlphaFoldDB" id="A0A1F6LVU5"/>
<dbReference type="InterPro" id="IPR029044">
    <property type="entry name" value="Nucleotide-diphossugar_trans"/>
</dbReference>
<comment type="caution">
    <text evidence="2">The sequence shown here is derived from an EMBL/GenBank/DDBJ whole genome shotgun (WGS) entry which is preliminary data.</text>
</comment>
<reference evidence="2 3" key="1">
    <citation type="journal article" date="2016" name="Nat. Commun.">
        <title>Thousands of microbial genomes shed light on interconnected biogeochemical processes in an aquifer system.</title>
        <authorList>
            <person name="Anantharaman K."/>
            <person name="Brown C.T."/>
            <person name="Hug L.A."/>
            <person name="Sharon I."/>
            <person name="Castelle C.J."/>
            <person name="Probst A.J."/>
            <person name="Thomas B.C."/>
            <person name="Singh A."/>
            <person name="Wilkins M.J."/>
            <person name="Karaoz U."/>
            <person name="Brodie E.L."/>
            <person name="Williams K.H."/>
            <person name="Hubbard S.S."/>
            <person name="Banfield J.F."/>
        </authorList>
    </citation>
    <scope>NUCLEOTIDE SEQUENCE [LARGE SCALE GENOMIC DNA]</scope>
</reference>
<dbReference type="PANTHER" id="PTHR43685">
    <property type="entry name" value="GLYCOSYLTRANSFERASE"/>
    <property type="match status" value="1"/>
</dbReference>
<dbReference type="PANTHER" id="PTHR43685:SF2">
    <property type="entry name" value="GLYCOSYLTRANSFERASE 2-LIKE DOMAIN-CONTAINING PROTEIN"/>
    <property type="match status" value="1"/>
</dbReference>
<feature type="domain" description="Glycosyltransferase 2-like" evidence="1">
    <location>
        <begin position="44"/>
        <end position="136"/>
    </location>
</feature>
<proteinExistence type="predicted"/>
<sequence length="262" mass="30318">MKISVIIPTINRPQLQDALRSVRNQTRAADEIIIEHDEDSELTRRGPAATRNAGARRAHGDVLLFIDDDCVAESHWIERMATAFEDPAVTAVSGAVLYRGANHLPTLNERVVQNPDARWFMGANCGVRRDAFWKLGGFPEKYRVYEDKAFALSCWMKKYLVARAPLAQVYHATSQWDARMVKQFADHLSWWIELMRDFDVWADKNNPPPLWGGHVLMPRDFGAFFKHLARLHDPASRLRAELLMRQRLQLWKRAIRNRMFVV</sequence>
<protein>
    <recommendedName>
        <fullName evidence="1">Glycosyltransferase 2-like domain-containing protein</fullName>
    </recommendedName>
</protein>
<name>A0A1F6LVU5_9BACT</name>
<evidence type="ECO:0000313" key="3">
    <source>
        <dbReference type="Proteomes" id="UP000176329"/>
    </source>
</evidence>
<dbReference type="Gene3D" id="3.90.550.10">
    <property type="entry name" value="Spore Coat Polysaccharide Biosynthesis Protein SpsA, Chain A"/>
    <property type="match status" value="1"/>
</dbReference>
<dbReference type="InterPro" id="IPR001173">
    <property type="entry name" value="Glyco_trans_2-like"/>
</dbReference>
<evidence type="ECO:0000259" key="1">
    <source>
        <dbReference type="Pfam" id="PF00535"/>
    </source>
</evidence>
<dbReference type="SUPFAM" id="SSF53448">
    <property type="entry name" value="Nucleotide-diphospho-sugar transferases"/>
    <property type="match status" value="1"/>
</dbReference>